<dbReference type="InterPro" id="IPR045569">
    <property type="entry name" value="Metalloprtase-TldD/E_C"/>
</dbReference>
<dbReference type="PANTHER" id="PTHR30624">
    <property type="entry name" value="UNCHARACTERIZED PROTEIN TLDD AND PMBA"/>
    <property type="match status" value="1"/>
</dbReference>
<dbReference type="GeneID" id="28496567"/>
<dbReference type="PANTHER" id="PTHR30624:SF11">
    <property type="entry name" value="ZINC-DEPENDENT PROTEASE, TLDD_PMBA FAMILY"/>
    <property type="match status" value="1"/>
</dbReference>
<sequence>MHELVEFAVEKALELGASYAEARFEEKNGTSLTMKNGNPEGLEVISDRGIGVRVLVNGGMGFASTNVLTRESVAEAVKKAVKLAKAAAKVRNEPIRFSDEDFHKVYYEVRMRKDFREVSVEEKLELLKKVEEDVLDTGINVPMRYLGYSDYVWHKIFANSEGALVESVIPKVSIMYNLVVLENGQMEQAPFIQRAFSGGLELIEKDEPWKWAVKDVQALKKLIGEGQKPPEGKVDVVVSPEVAGIAVHESVGHPYEADRIFGREAAQAGESFVKPEMLGERIGSEVVTVIEDPTIPNSWGFYLYDDEGVKARPRYLIKDGIITEFLTNREYAAKLGRRSNAAARAINYNREPIVRMANTYLAPGDYSFEELIEDIKLGVYMVSFNEWNIDDRRYQQRYIGREAYLIENGEIKHPVRRPILEITTKALWSSVDAVGKEVEYFPGTCGKGEPGQGVPVWMGGAHARLRGIPLRRP</sequence>
<evidence type="ECO:0000259" key="6">
    <source>
        <dbReference type="Pfam" id="PF19289"/>
    </source>
</evidence>
<name>A0A172WJI8_9EURY</name>
<evidence type="ECO:0000313" key="9">
    <source>
        <dbReference type="Proteomes" id="UP000076969"/>
    </source>
</evidence>
<dbReference type="EMBL" id="CP015520">
    <property type="protein sequence ID" value="ANF23486.1"/>
    <property type="molecule type" value="Genomic_DNA"/>
</dbReference>
<dbReference type="InterPro" id="IPR036059">
    <property type="entry name" value="TldD/PmbA_sf"/>
</dbReference>
<dbReference type="GO" id="GO:0008237">
    <property type="term" value="F:metallopeptidase activity"/>
    <property type="evidence" value="ECO:0007669"/>
    <property type="project" value="UniProtKB-KW"/>
</dbReference>
<feature type="domain" description="Metalloprotease TldD/E C-terminal" evidence="6">
    <location>
        <begin position="232"/>
        <end position="445"/>
    </location>
</feature>
<evidence type="ECO:0000256" key="3">
    <source>
        <dbReference type="ARBA" id="ARBA00022801"/>
    </source>
</evidence>
<comment type="similarity">
    <text evidence="1">Belongs to the peptidase U62 family.</text>
</comment>
<reference evidence="9" key="1">
    <citation type="journal article" date="2016" name="Syst. Appl. Microbiol.">
        <title>Thermococcus piezophilus sp. nov., a novel hyperthermophilic and piezophilic archaeon with a broad pressure range for growth, isolated from a deepest hydrothermal vent at the Mid-Cayman Rise.</title>
        <authorList>
            <person name="Dalmasso C."/>
            <person name="Oger P."/>
            <person name="Selva G."/>
            <person name="Courtine D."/>
            <person name="L'Haridon S."/>
            <person name="Garlaschelli A."/>
            <person name="Roussel E."/>
            <person name="Miyazaki J."/>
            <person name="Reveillaud J."/>
            <person name="Jebbar M."/>
            <person name="Takai K."/>
            <person name="Maignien L."/>
            <person name="Alain K."/>
        </authorList>
    </citation>
    <scope>NUCLEOTIDE SEQUENCE [LARGE SCALE GENOMIC DNA]</scope>
    <source>
        <strain evidence="9">CDGS</strain>
    </source>
</reference>
<dbReference type="OrthoDB" id="98233at2157"/>
<keyword evidence="4" id="KW-0482">Metalloprotease</keyword>
<dbReference type="GO" id="GO:0005829">
    <property type="term" value="C:cytosol"/>
    <property type="evidence" value="ECO:0007669"/>
    <property type="project" value="TreeGrafter"/>
</dbReference>
<keyword evidence="9" id="KW-1185">Reference proteome</keyword>
<dbReference type="Pfam" id="PF19289">
    <property type="entry name" value="PmbA_TldD_3rd"/>
    <property type="match status" value="1"/>
</dbReference>
<dbReference type="PIRSF" id="PIRSF004919">
    <property type="entry name" value="TldD"/>
    <property type="match status" value="1"/>
</dbReference>
<dbReference type="InterPro" id="IPR035068">
    <property type="entry name" value="TldD/PmbA_N"/>
</dbReference>
<dbReference type="RefSeq" id="WP_068667192.1">
    <property type="nucleotide sequence ID" value="NZ_CP015520.1"/>
</dbReference>
<evidence type="ECO:0000256" key="2">
    <source>
        <dbReference type="ARBA" id="ARBA00022670"/>
    </source>
</evidence>
<evidence type="ECO:0000256" key="1">
    <source>
        <dbReference type="ARBA" id="ARBA00005836"/>
    </source>
</evidence>
<dbReference type="SUPFAM" id="SSF111283">
    <property type="entry name" value="Putative modulator of DNA gyrase, PmbA/TldD"/>
    <property type="match status" value="1"/>
</dbReference>
<evidence type="ECO:0000256" key="4">
    <source>
        <dbReference type="ARBA" id="ARBA00023049"/>
    </source>
</evidence>
<dbReference type="InterPro" id="IPR051463">
    <property type="entry name" value="Peptidase_U62_metallo"/>
</dbReference>
<dbReference type="AlphaFoldDB" id="A0A172WJI8"/>
<dbReference type="GO" id="GO:0006508">
    <property type="term" value="P:proteolysis"/>
    <property type="evidence" value="ECO:0007669"/>
    <property type="project" value="UniProtKB-KW"/>
</dbReference>
<dbReference type="InterPro" id="IPR045570">
    <property type="entry name" value="Metalloprtase-TldD/E_cen_dom"/>
</dbReference>
<protein>
    <submittedName>
        <fullName evidence="8">TldD-like protein</fullName>
    </submittedName>
</protein>
<dbReference type="FunFam" id="3.30.2290.10:FF:000003">
    <property type="entry name" value="Zinc-dependent protease, TldD/PmbA family"/>
    <property type="match status" value="1"/>
</dbReference>
<evidence type="ECO:0000259" key="7">
    <source>
        <dbReference type="Pfam" id="PF19290"/>
    </source>
</evidence>
<keyword evidence="3" id="KW-0378">Hydrolase</keyword>
<dbReference type="STRING" id="1712654.A7C91_10195"/>
<dbReference type="InterPro" id="IPR002510">
    <property type="entry name" value="Metalloprtase-TldD/E_N"/>
</dbReference>
<dbReference type="Gene3D" id="3.30.2290.10">
    <property type="entry name" value="PmbA/TldD superfamily"/>
    <property type="match status" value="1"/>
</dbReference>
<proteinExistence type="inferred from homology"/>
<dbReference type="KEGG" id="tpie:A7C91_10195"/>
<gene>
    <name evidence="8" type="ORF">A7C91_10195</name>
</gene>
<feature type="domain" description="Metalloprotease TldD/E N-terminal" evidence="5">
    <location>
        <begin position="20"/>
        <end position="84"/>
    </location>
</feature>
<feature type="domain" description="Metalloprotease TldD/E central" evidence="7">
    <location>
        <begin position="114"/>
        <end position="190"/>
    </location>
</feature>
<dbReference type="InterPro" id="IPR025502">
    <property type="entry name" value="TldD"/>
</dbReference>
<dbReference type="Pfam" id="PF19290">
    <property type="entry name" value="PmbA_TldD_2nd"/>
    <property type="match status" value="1"/>
</dbReference>
<accession>A0A172WJI8</accession>
<organism evidence="8 9">
    <name type="scientific">Thermococcus piezophilus</name>
    <dbReference type="NCBI Taxonomy" id="1712654"/>
    <lineage>
        <taxon>Archaea</taxon>
        <taxon>Methanobacteriati</taxon>
        <taxon>Methanobacteriota</taxon>
        <taxon>Thermococci</taxon>
        <taxon>Thermococcales</taxon>
        <taxon>Thermococcaceae</taxon>
        <taxon>Thermococcus</taxon>
    </lineage>
</organism>
<evidence type="ECO:0000313" key="8">
    <source>
        <dbReference type="EMBL" id="ANF23486.1"/>
    </source>
</evidence>
<keyword evidence="2" id="KW-0645">Protease</keyword>
<dbReference type="Proteomes" id="UP000076969">
    <property type="component" value="Chromosome"/>
</dbReference>
<evidence type="ECO:0000259" key="5">
    <source>
        <dbReference type="Pfam" id="PF01523"/>
    </source>
</evidence>
<dbReference type="Pfam" id="PF01523">
    <property type="entry name" value="PmbA_TldD_1st"/>
    <property type="match status" value="1"/>
</dbReference>